<dbReference type="GO" id="GO:0051537">
    <property type="term" value="F:2 iron, 2 sulfur cluster binding"/>
    <property type="evidence" value="ECO:0007669"/>
    <property type="project" value="UniProtKB-KW"/>
</dbReference>
<dbReference type="AlphaFoldDB" id="A0A939BVI8"/>
<dbReference type="InterPro" id="IPR017938">
    <property type="entry name" value="Riboflavin_synthase-like_b-brl"/>
</dbReference>
<keyword evidence="3" id="KW-0001">2Fe-2S</keyword>
<dbReference type="CDD" id="cd00207">
    <property type="entry name" value="fer2"/>
    <property type="match status" value="1"/>
</dbReference>
<comment type="cofactor">
    <cofactor evidence="1">
        <name>FAD</name>
        <dbReference type="ChEBI" id="CHEBI:57692"/>
    </cofactor>
</comment>
<dbReference type="CDD" id="cd06185">
    <property type="entry name" value="PDR_like"/>
    <property type="match status" value="1"/>
</dbReference>
<protein>
    <submittedName>
        <fullName evidence="10">Oxidoreductase</fullName>
    </submittedName>
</protein>
<dbReference type="Pfam" id="PF00111">
    <property type="entry name" value="Fer2"/>
    <property type="match status" value="1"/>
</dbReference>
<keyword evidence="2" id="KW-0285">Flavoprotein</keyword>
<keyword evidence="5" id="KW-0560">Oxidoreductase</keyword>
<dbReference type="InterPro" id="IPR036010">
    <property type="entry name" value="2Fe-2S_ferredoxin-like_sf"/>
</dbReference>
<name>A0A939BVI8_9ACTN</name>
<dbReference type="SUPFAM" id="SSF52343">
    <property type="entry name" value="Ferredoxin reductase-like, C-terminal NADP-linked domain"/>
    <property type="match status" value="1"/>
</dbReference>
<organism evidence="10 11">
    <name type="scientific">Nocardioides faecalis</name>
    <dbReference type="NCBI Taxonomy" id="2803858"/>
    <lineage>
        <taxon>Bacteria</taxon>
        <taxon>Bacillati</taxon>
        <taxon>Actinomycetota</taxon>
        <taxon>Actinomycetes</taxon>
        <taxon>Propionibacteriales</taxon>
        <taxon>Nocardioidaceae</taxon>
        <taxon>Nocardioides</taxon>
    </lineage>
</organism>
<dbReference type="PROSITE" id="PS00197">
    <property type="entry name" value="2FE2S_FER_1"/>
    <property type="match status" value="1"/>
</dbReference>
<evidence type="ECO:0000256" key="1">
    <source>
        <dbReference type="ARBA" id="ARBA00001974"/>
    </source>
</evidence>
<keyword evidence="4" id="KW-0479">Metal-binding</keyword>
<evidence type="ECO:0000256" key="2">
    <source>
        <dbReference type="ARBA" id="ARBA00022630"/>
    </source>
</evidence>
<evidence type="ECO:0000313" key="10">
    <source>
        <dbReference type="EMBL" id="MBM9460001.1"/>
    </source>
</evidence>
<comment type="caution">
    <text evidence="10">The sequence shown here is derived from an EMBL/GenBank/DDBJ whole genome shotgun (WGS) entry which is preliminary data.</text>
</comment>
<dbReference type="InterPro" id="IPR050415">
    <property type="entry name" value="MRET"/>
</dbReference>
<gene>
    <name evidence="10" type="ORF">JK386_08805</name>
</gene>
<dbReference type="EMBL" id="JAERTX010000006">
    <property type="protein sequence ID" value="MBM9460001.1"/>
    <property type="molecule type" value="Genomic_DNA"/>
</dbReference>
<proteinExistence type="predicted"/>
<evidence type="ECO:0000256" key="5">
    <source>
        <dbReference type="ARBA" id="ARBA00023002"/>
    </source>
</evidence>
<evidence type="ECO:0000259" key="8">
    <source>
        <dbReference type="PROSITE" id="PS51085"/>
    </source>
</evidence>
<keyword evidence="6" id="KW-0408">Iron</keyword>
<evidence type="ECO:0000256" key="6">
    <source>
        <dbReference type="ARBA" id="ARBA00023004"/>
    </source>
</evidence>
<dbReference type="PROSITE" id="PS51085">
    <property type="entry name" value="2FE2S_FER_2"/>
    <property type="match status" value="1"/>
</dbReference>
<evidence type="ECO:0000256" key="7">
    <source>
        <dbReference type="ARBA" id="ARBA00023014"/>
    </source>
</evidence>
<dbReference type="PRINTS" id="PR00409">
    <property type="entry name" value="PHDIOXRDTASE"/>
</dbReference>
<dbReference type="RefSeq" id="WP_205291296.1">
    <property type="nucleotide sequence ID" value="NZ_CP074406.1"/>
</dbReference>
<keyword evidence="11" id="KW-1185">Reference proteome</keyword>
<dbReference type="Gene3D" id="2.40.30.10">
    <property type="entry name" value="Translation factors"/>
    <property type="match status" value="1"/>
</dbReference>
<reference evidence="10" key="1">
    <citation type="submission" date="2021-01" db="EMBL/GenBank/DDBJ databases">
        <title>Novel species in genus Nocardioides.</title>
        <authorList>
            <person name="Zhang G."/>
        </authorList>
    </citation>
    <scope>NUCLEOTIDE SEQUENCE</scope>
    <source>
        <strain evidence="10">Zg-536</strain>
    </source>
</reference>
<dbReference type="PANTHER" id="PTHR47354:SF1">
    <property type="entry name" value="CARNITINE MONOOXYGENASE REDUCTASE SUBUNIT"/>
    <property type="match status" value="1"/>
</dbReference>
<dbReference type="InterPro" id="IPR006058">
    <property type="entry name" value="2Fe2S_fd_BS"/>
</dbReference>
<dbReference type="InterPro" id="IPR012675">
    <property type="entry name" value="Beta-grasp_dom_sf"/>
</dbReference>
<evidence type="ECO:0000259" key="9">
    <source>
        <dbReference type="PROSITE" id="PS51384"/>
    </source>
</evidence>
<evidence type="ECO:0000256" key="3">
    <source>
        <dbReference type="ARBA" id="ARBA00022714"/>
    </source>
</evidence>
<evidence type="ECO:0000313" key="11">
    <source>
        <dbReference type="Proteomes" id="UP000663791"/>
    </source>
</evidence>
<dbReference type="InterPro" id="IPR001041">
    <property type="entry name" value="2Fe-2S_ferredoxin-type"/>
</dbReference>
<feature type="domain" description="2Fe-2S ferredoxin-type" evidence="8">
    <location>
        <begin position="232"/>
        <end position="317"/>
    </location>
</feature>
<dbReference type="InterPro" id="IPR017927">
    <property type="entry name" value="FAD-bd_FR_type"/>
</dbReference>
<dbReference type="Gene3D" id="3.40.50.80">
    <property type="entry name" value="Nucleotide-binding domain of ferredoxin-NADP reductase (FNR) module"/>
    <property type="match status" value="1"/>
</dbReference>
<evidence type="ECO:0000256" key="4">
    <source>
        <dbReference type="ARBA" id="ARBA00022723"/>
    </source>
</evidence>
<dbReference type="InterPro" id="IPR039261">
    <property type="entry name" value="FNR_nucleotide-bd"/>
</dbReference>
<dbReference type="PROSITE" id="PS51384">
    <property type="entry name" value="FAD_FR"/>
    <property type="match status" value="1"/>
</dbReference>
<dbReference type="PANTHER" id="PTHR47354">
    <property type="entry name" value="NADH OXIDOREDUCTASE HCR"/>
    <property type="match status" value="1"/>
</dbReference>
<dbReference type="Gene3D" id="3.10.20.30">
    <property type="match status" value="1"/>
</dbReference>
<dbReference type="GO" id="GO:0046872">
    <property type="term" value="F:metal ion binding"/>
    <property type="evidence" value="ECO:0007669"/>
    <property type="project" value="UniProtKB-KW"/>
</dbReference>
<dbReference type="SUPFAM" id="SSF54292">
    <property type="entry name" value="2Fe-2S ferredoxin-like"/>
    <property type="match status" value="1"/>
</dbReference>
<keyword evidence="7" id="KW-0411">Iron-sulfur</keyword>
<dbReference type="SUPFAM" id="SSF63380">
    <property type="entry name" value="Riboflavin synthase domain-like"/>
    <property type="match status" value="1"/>
</dbReference>
<dbReference type="GO" id="GO:0016491">
    <property type="term" value="F:oxidoreductase activity"/>
    <property type="evidence" value="ECO:0007669"/>
    <property type="project" value="UniProtKB-KW"/>
</dbReference>
<sequence length="317" mass="34422">MRTGTERALVVLDRQEAAEDIVRITFGDPDGGPLPSWRPGAHVSLLLPDDVERQYSLCGDDLGPSTWTIAVLRDEAGRGGSRWVHENLHPGAVVEARGPLNHFVLGKAERYEMIAGGIGITPLLPMIAEVEAKGRQWRLSYAGRSRSTMAFVDELCERYPGHIEVYAADEGRRLDLPGLLGTPQPGTQVYACGPGRLIDEAEELVSAWPGTELHTERFAPRELSAPVRDEAFDVELIYSGQTITVQPHQSVLEAAEAAGAMVVASCREGTCGTCDTPVVMGEVDHRDSVLRPAERAQGDRMMICVSRAACSLLSLEL</sequence>
<accession>A0A939BVI8</accession>
<dbReference type="Proteomes" id="UP000663791">
    <property type="component" value="Unassembled WGS sequence"/>
</dbReference>
<feature type="domain" description="FAD-binding FR-type" evidence="9">
    <location>
        <begin position="4"/>
        <end position="106"/>
    </location>
</feature>